<accession>A0A8T1N960</accession>
<name>A0A8T1N960_CARIL</name>
<dbReference type="InterPro" id="IPR003613">
    <property type="entry name" value="Ubox_domain"/>
</dbReference>
<dbReference type="InterPro" id="IPR045185">
    <property type="entry name" value="PUB22/23/24-like"/>
</dbReference>
<dbReference type="GO" id="GO:0016567">
    <property type="term" value="P:protein ubiquitination"/>
    <property type="evidence" value="ECO:0007669"/>
    <property type="project" value="UniProtKB-UniRule"/>
</dbReference>
<dbReference type="FunFam" id="3.30.40.10:FF:000442">
    <property type="entry name" value="RING-type E3 ubiquitin transferase"/>
    <property type="match status" value="1"/>
</dbReference>
<evidence type="ECO:0000256" key="5">
    <source>
        <dbReference type="RuleBase" id="RU369093"/>
    </source>
</evidence>
<gene>
    <name evidence="7" type="ORF">CIPAW_15G018900</name>
    <name evidence="8" type="ORF">I3842_15G019300</name>
</gene>
<evidence type="ECO:0000259" key="6">
    <source>
        <dbReference type="PROSITE" id="PS51698"/>
    </source>
</evidence>
<comment type="catalytic activity">
    <reaction evidence="1 5">
        <text>S-ubiquitinyl-[E2 ubiquitin-conjugating enzyme]-L-cysteine + [acceptor protein]-L-lysine = [E2 ubiquitin-conjugating enzyme]-L-cysteine + N(6)-ubiquitinyl-[acceptor protein]-L-lysine.</text>
        <dbReference type="EC" id="2.3.2.27"/>
    </reaction>
</comment>
<evidence type="ECO:0000256" key="3">
    <source>
        <dbReference type="ARBA" id="ARBA00022679"/>
    </source>
</evidence>
<dbReference type="AlphaFoldDB" id="A0A8T1N960"/>
<evidence type="ECO:0000256" key="1">
    <source>
        <dbReference type="ARBA" id="ARBA00000900"/>
    </source>
</evidence>
<dbReference type="EC" id="2.3.2.27" evidence="5"/>
<evidence type="ECO:0000313" key="7">
    <source>
        <dbReference type="EMBL" id="KAG6626038.1"/>
    </source>
</evidence>
<feature type="domain" description="U-box" evidence="6">
    <location>
        <begin position="9"/>
        <end position="83"/>
    </location>
</feature>
<dbReference type="EMBL" id="CM031839">
    <property type="protein sequence ID" value="KAG6673981.1"/>
    <property type="molecule type" value="Genomic_DNA"/>
</dbReference>
<dbReference type="SMART" id="SM00504">
    <property type="entry name" value="Ubox"/>
    <property type="match status" value="1"/>
</dbReference>
<evidence type="ECO:0000313" key="8">
    <source>
        <dbReference type="EMBL" id="KAG6673981.1"/>
    </source>
</evidence>
<evidence type="ECO:0000313" key="9">
    <source>
        <dbReference type="Proteomes" id="UP000811609"/>
    </source>
</evidence>
<comment type="caution">
    <text evidence="7">The sequence shown here is derived from an EMBL/GenBank/DDBJ whole genome shotgun (WGS) entry which is preliminary data.</text>
</comment>
<dbReference type="GO" id="GO:0061630">
    <property type="term" value="F:ubiquitin protein ligase activity"/>
    <property type="evidence" value="ECO:0007669"/>
    <property type="project" value="UniProtKB-UniRule"/>
</dbReference>
<evidence type="ECO:0000256" key="4">
    <source>
        <dbReference type="ARBA" id="ARBA00022786"/>
    </source>
</evidence>
<dbReference type="CDD" id="cd16664">
    <property type="entry name" value="RING-Ubox_PUB"/>
    <property type="match status" value="1"/>
</dbReference>
<dbReference type="InterPro" id="IPR058678">
    <property type="entry name" value="ARM_PUB"/>
</dbReference>
<dbReference type="EMBL" id="CM031823">
    <property type="protein sequence ID" value="KAG6626038.1"/>
    <property type="molecule type" value="Genomic_DNA"/>
</dbReference>
<keyword evidence="3 5" id="KW-0808">Transferase</keyword>
<sequence length="427" mass="46994">MGREQLSIAVPSPFRCPISMEVMKSPVSLCTGVTYDRSSIQHWLESGHDTCPATMQVLPSKHLVPNLTLQRLIHLWLLHHHHSSLNSPSSSSSSTPSISSEQVRIFVDTIQGENGGQLGGQLDCHEYLAKIVDFAKVRDENRRFLAHSESFVEVIVSFLCKSVEIEVLELVVRVLYLIMSQKGVEERVNRLIFGSNNQKYFTSICLLLLEGSLSSKIESVRILESLASDSESKRRIAEKEDLVSVLFDLLSSDNADTADLHDAILSCFISVSGSRFGKSKIIRLGLVRVLSERLSNHNTKTSTAEKSLKLLSVAASCGEGRSTISEDSKQCAAAVVERLMKAGTEDAVAVLWGMCCLHGDRKVKDVVVKSNGVTKLLLVMQSEYCEGHVRRMCAELLKVLRDGFKSAASGGLGLGRYETKSTHIMPC</sequence>
<organism evidence="7 9">
    <name type="scientific">Carya illinoinensis</name>
    <name type="common">Pecan</name>
    <dbReference type="NCBI Taxonomy" id="32201"/>
    <lineage>
        <taxon>Eukaryota</taxon>
        <taxon>Viridiplantae</taxon>
        <taxon>Streptophyta</taxon>
        <taxon>Embryophyta</taxon>
        <taxon>Tracheophyta</taxon>
        <taxon>Spermatophyta</taxon>
        <taxon>Magnoliopsida</taxon>
        <taxon>eudicotyledons</taxon>
        <taxon>Gunneridae</taxon>
        <taxon>Pentapetalae</taxon>
        <taxon>rosids</taxon>
        <taxon>fabids</taxon>
        <taxon>Fagales</taxon>
        <taxon>Juglandaceae</taxon>
        <taxon>Carya</taxon>
    </lineage>
</organism>
<dbReference type="Proteomes" id="UP000811246">
    <property type="component" value="Chromosome 15"/>
</dbReference>
<keyword evidence="9" id="KW-1185">Reference proteome</keyword>
<evidence type="ECO:0000256" key="2">
    <source>
        <dbReference type="ARBA" id="ARBA00004906"/>
    </source>
</evidence>
<reference evidence="7" key="1">
    <citation type="submission" date="2020-12" db="EMBL/GenBank/DDBJ databases">
        <title>WGS assembly of Carya illinoinensis cv. Pawnee.</title>
        <authorList>
            <person name="Platts A."/>
            <person name="Shu S."/>
            <person name="Wright S."/>
            <person name="Barry K."/>
            <person name="Edger P."/>
            <person name="Pires J.C."/>
            <person name="Schmutz J."/>
        </authorList>
    </citation>
    <scope>NUCLEOTIDE SEQUENCE</scope>
    <source>
        <tissue evidence="7">Leaf</tissue>
    </source>
</reference>
<proteinExistence type="predicted"/>
<reference evidence="8" key="2">
    <citation type="submission" date="2021-01" db="EMBL/GenBank/DDBJ databases">
        <authorList>
            <person name="Lovell J.T."/>
            <person name="Bentley N."/>
            <person name="Bhattarai G."/>
            <person name="Jenkins J.W."/>
            <person name="Sreedasyam A."/>
            <person name="Alarcon Y."/>
            <person name="Bock C."/>
            <person name="Boston L."/>
            <person name="Carlson J."/>
            <person name="Cervantes K."/>
            <person name="Clermont K."/>
            <person name="Krom N."/>
            <person name="Kubenka K."/>
            <person name="Mamidi S."/>
            <person name="Mattison C."/>
            <person name="Monteros M."/>
            <person name="Pisani C."/>
            <person name="Plott C."/>
            <person name="Rajasekar S."/>
            <person name="Rhein H.S."/>
            <person name="Rohla C."/>
            <person name="Song M."/>
            <person name="Hilaire R.S."/>
            <person name="Shu S."/>
            <person name="Wells L."/>
            <person name="Wang X."/>
            <person name="Webber J."/>
            <person name="Heerema R.J."/>
            <person name="Klein P."/>
            <person name="Conner P."/>
            <person name="Grauke L."/>
            <person name="Grimwood J."/>
            <person name="Schmutz J."/>
            <person name="Randall J.J."/>
        </authorList>
    </citation>
    <scope>NUCLEOTIDE SEQUENCE</scope>
    <source>
        <tissue evidence="8">Leaf</tissue>
    </source>
</reference>
<keyword evidence="4 5" id="KW-0833">Ubl conjugation pathway</keyword>
<protein>
    <recommendedName>
        <fullName evidence="5 6">U-box domain-containing protein</fullName>
        <ecNumber evidence="5">2.3.2.27</ecNumber>
    </recommendedName>
    <alternativeName>
        <fullName evidence="5">RING-type E3 ubiquitin transferase PUB</fullName>
    </alternativeName>
</protein>
<comment type="pathway">
    <text evidence="2 5">Protein modification; protein ubiquitination.</text>
</comment>
<dbReference type="Pfam" id="PF04564">
    <property type="entry name" value="U-box"/>
    <property type="match status" value="1"/>
</dbReference>
<dbReference type="Proteomes" id="UP000811609">
    <property type="component" value="Chromosome 15"/>
</dbReference>
<dbReference type="PANTHER" id="PTHR22849:SF163">
    <property type="entry name" value="U-BOX DOMAIN-CONTAINING PROTEIN"/>
    <property type="match status" value="1"/>
</dbReference>
<dbReference type="PANTHER" id="PTHR22849">
    <property type="entry name" value="WDSAM1 PROTEIN"/>
    <property type="match status" value="1"/>
</dbReference>
<comment type="function">
    <text evidence="5">Functions as an E3 ubiquitin ligase.</text>
</comment>
<dbReference type="PROSITE" id="PS51698">
    <property type="entry name" value="U_BOX"/>
    <property type="match status" value="1"/>
</dbReference>
<dbReference type="Pfam" id="PF25598">
    <property type="entry name" value="ARM_PUB"/>
    <property type="match status" value="1"/>
</dbReference>
<dbReference type="InterPro" id="IPR045210">
    <property type="entry name" value="RING-Ubox_PUB"/>
</dbReference>